<keyword evidence="1" id="KW-0472">Membrane</keyword>
<reference evidence="2" key="1">
    <citation type="journal article" date="2015" name="Nature">
        <title>Complex archaea that bridge the gap between prokaryotes and eukaryotes.</title>
        <authorList>
            <person name="Spang A."/>
            <person name="Saw J.H."/>
            <person name="Jorgensen S.L."/>
            <person name="Zaremba-Niedzwiedzka K."/>
            <person name="Martijn J."/>
            <person name="Lind A.E."/>
            <person name="van Eijk R."/>
            <person name="Schleper C."/>
            <person name="Guy L."/>
            <person name="Ettema T.J."/>
        </authorList>
    </citation>
    <scope>NUCLEOTIDE SEQUENCE</scope>
</reference>
<keyword evidence="1" id="KW-0812">Transmembrane</keyword>
<evidence type="ECO:0000256" key="1">
    <source>
        <dbReference type="SAM" id="Phobius"/>
    </source>
</evidence>
<accession>A0A0F9SN69</accession>
<organism evidence="2">
    <name type="scientific">marine sediment metagenome</name>
    <dbReference type="NCBI Taxonomy" id="412755"/>
    <lineage>
        <taxon>unclassified sequences</taxon>
        <taxon>metagenomes</taxon>
        <taxon>ecological metagenomes</taxon>
    </lineage>
</organism>
<proteinExistence type="predicted"/>
<protein>
    <submittedName>
        <fullName evidence="2">Uncharacterized protein</fullName>
    </submittedName>
</protein>
<dbReference type="EMBL" id="LAZR01000448">
    <property type="protein sequence ID" value="KKN68459.1"/>
    <property type="molecule type" value="Genomic_DNA"/>
</dbReference>
<dbReference type="AlphaFoldDB" id="A0A0F9SN69"/>
<gene>
    <name evidence="2" type="ORF">LCGC14_0450950</name>
</gene>
<feature type="transmembrane region" description="Helical" evidence="1">
    <location>
        <begin position="67"/>
        <end position="86"/>
    </location>
</feature>
<evidence type="ECO:0000313" key="2">
    <source>
        <dbReference type="EMBL" id="KKN68459.1"/>
    </source>
</evidence>
<comment type="caution">
    <text evidence="2">The sequence shown here is derived from an EMBL/GenBank/DDBJ whole genome shotgun (WGS) entry which is preliminary data.</text>
</comment>
<sequence length="92" mass="10726">MRLAELEMKIQREILLFGTVVVAPTTLTDQDILDAVKLLNAKNFPKEDAWVPVHPSWIKRWEDQRLWWPRFVETVLVLALLVIMLMTGTGRL</sequence>
<keyword evidence="1" id="KW-1133">Transmembrane helix</keyword>
<name>A0A0F9SN69_9ZZZZ</name>